<dbReference type="CDD" id="cd03801">
    <property type="entry name" value="GT4_PimA-like"/>
    <property type="match status" value="1"/>
</dbReference>
<keyword evidence="4" id="KW-1185">Reference proteome</keyword>
<dbReference type="STRING" id="887898.HMPREF0551_2603"/>
<keyword evidence="3" id="KW-0328">Glycosyltransferase</keyword>
<dbReference type="InterPro" id="IPR028098">
    <property type="entry name" value="Glyco_trans_4-like_N"/>
</dbReference>
<dbReference type="PANTHER" id="PTHR45947">
    <property type="entry name" value="SULFOQUINOVOSYL TRANSFERASE SQD2"/>
    <property type="match status" value="1"/>
</dbReference>
<accession>E7S0P2</accession>
<dbReference type="InterPro" id="IPR050194">
    <property type="entry name" value="Glycosyltransferase_grp1"/>
</dbReference>
<evidence type="ECO:0000259" key="2">
    <source>
        <dbReference type="Pfam" id="PF13439"/>
    </source>
</evidence>
<comment type="caution">
    <text evidence="3">The sequence shown here is derived from an EMBL/GenBank/DDBJ whole genome shotgun (WGS) entry which is preliminary data.</text>
</comment>
<keyword evidence="3" id="KW-0808">Transferase</keyword>
<dbReference type="Pfam" id="PF13439">
    <property type="entry name" value="Glyco_transf_4"/>
    <property type="match status" value="1"/>
</dbReference>
<dbReference type="HOGENOM" id="CLU_009583_35_0_4"/>
<evidence type="ECO:0000313" key="4">
    <source>
        <dbReference type="Proteomes" id="UP000011021"/>
    </source>
</evidence>
<protein>
    <submittedName>
        <fullName evidence="3">Glycosyltransferase, group 1 family protein</fullName>
        <ecNumber evidence="3">2.4.-.-</ecNumber>
    </submittedName>
</protein>
<dbReference type="RefSeq" id="WP_005675081.1">
    <property type="nucleotide sequence ID" value="NZ_CP146288.1"/>
</dbReference>
<evidence type="ECO:0000259" key="1">
    <source>
        <dbReference type="Pfam" id="PF00534"/>
    </source>
</evidence>
<dbReference type="PANTHER" id="PTHR45947:SF13">
    <property type="entry name" value="TRANSFERASE"/>
    <property type="match status" value="1"/>
</dbReference>
<dbReference type="EC" id="2.4.-.-" evidence="3"/>
<dbReference type="EMBL" id="AEQP01000024">
    <property type="protein sequence ID" value="EFV93707.1"/>
    <property type="molecule type" value="Genomic_DNA"/>
</dbReference>
<proteinExistence type="predicted"/>
<dbReference type="AlphaFoldDB" id="E7S0P2"/>
<feature type="domain" description="Glycosyl transferase family 1" evidence="1">
    <location>
        <begin position="232"/>
        <end position="370"/>
    </location>
</feature>
<dbReference type="eggNOG" id="COG0438">
    <property type="taxonomic scope" value="Bacteria"/>
</dbReference>
<evidence type="ECO:0000313" key="3">
    <source>
        <dbReference type="EMBL" id="EFV93707.1"/>
    </source>
</evidence>
<reference evidence="3 4" key="1">
    <citation type="submission" date="2010-12" db="EMBL/GenBank/DDBJ databases">
        <authorList>
            <person name="Muzny D."/>
            <person name="Qin X."/>
            <person name="Deng J."/>
            <person name="Jiang H."/>
            <person name="Liu Y."/>
            <person name="Qu J."/>
            <person name="Song X.-Z."/>
            <person name="Zhang L."/>
            <person name="Thornton R."/>
            <person name="Coyle M."/>
            <person name="Francisco L."/>
            <person name="Jackson L."/>
            <person name="Javaid M."/>
            <person name="Korchina V."/>
            <person name="Kovar C."/>
            <person name="Mata R."/>
            <person name="Mathew T."/>
            <person name="Ngo R."/>
            <person name="Nguyen L."/>
            <person name="Nguyen N."/>
            <person name="Okwuonu G."/>
            <person name="Ongeri F."/>
            <person name="Pham C."/>
            <person name="Simmons D."/>
            <person name="Wilczek-Boney K."/>
            <person name="Hale W."/>
            <person name="Jakkamsetti A."/>
            <person name="Pham P."/>
            <person name="Ruth R."/>
            <person name="San Lucas F."/>
            <person name="Warren J."/>
            <person name="Zhang J."/>
            <person name="Zhao Z."/>
            <person name="Zhou C."/>
            <person name="Zhu D."/>
            <person name="Lee S."/>
            <person name="Bess C."/>
            <person name="Blankenburg K."/>
            <person name="Forbes L."/>
            <person name="Fu Q."/>
            <person name="Gubbala S."/>
            <person name="Hirani K."/>
            <person name="Jayaseelan J.C."/>
            <person name="Lara F."/>
            <person name="Munidasa M."/>
            <person name="Palculict T."/>
            <person name="Patil S."/>
            <person name="Pu L.-L."/>
            <person name="Saada N."/>
            <person name="Tang L."/>
            <person name="Weissenberger G."/>
            <person name="Zhu Y."/>
            <person name="Hemphill L."/>
            <person name="Shang Y."/>
            <person name="Youmans B."/>
            <person name="Ayvaz T."/>
            <person name="Ross M."/>
            <person name="Santibanez J."/>
            <person name="Aqrawi P."/>
            <person name="Gross S."/>
            <person name="Joshi V."/>
            <person name="Fowler G."/>
            <person name="Nazareth L."/>
            <person name="Reid J."/>
            <person name="Worley K."/>
            <person name="Petrosino J."/>
            <person name="Highlander S."/>
            <person name="Gibbs R."/>
        </authorList>
    </citation>
    <scope>NUCLEOTIDE SEQUENCE [LARGE SCALE GENOMIC DNA]</scope>
    <source>
        <strain evidence="3 4">ATCC 51599</strain>
    </source>
</reference>
<dbReference type="SUPFAM" id="SSF53756">
    <property type="entry name" value="UDP-Glycosyltransferase/glycogen phosphorylase"/>
    <property type="match status" value="1"/>
</dbReference>
<name>E7S0P2_9BURK</name>
<dbReference type="GO" id="GO:0016757">
    <property type="term" value="F:glycosyltransferase activity"/>
    <property type="evidence" value="ECO:0007669"/>
    <property type="project" value="UniProtKB-KW"/>
</dbReference>
<organism evidence="3 4">
    <name type="scientific">Lautropia mirabilis ATCC 51599</name>
    <dbReference type="NCBI Taxonomy" id="887898"/>
    <lineage>
        <taxon>Bacteria</taxon>
        <taxon>Pseudomonadati</taxon>
        <taxon>Pseudomonadota</taxon>
        <taxon>Betaproteobacteria</taxon>
        <taxon>Burkholderiales</taxon>
        <taxon>Burkholderiaceae</taxon>
        <taxon>Lautropia</taxon>
    </lineage>
</organism>
<dbReference type="Proteomes" id="UP000011021">
    <property type="component" value="Unassembled WGS sequence"/>
</dbReference>
<dbReference type="InterPro" id="IPR001296">
    <property type="entry name" value="Glyco_trans_1"/>
</dbReference>
<dbReference type="Pfam" id="PF00534">
    <property type="entry name" value="Glycos_transf_1"/>
    <property type="match status" value="1"/>
</dbReference>
<gene>
    <name evidence="3" type="ORF">HMPREF0551_2603</name>
</gene>
<sequence>MKTTPPRLLSLNSYHYRRGGSDVVYLEHDALFQELGWETAVMSMHHPKNMPSRWSEYFVEELEFGNAHGIKDKLVKASKAIYSFEAQDKLRKLLKVFPADVAHLHCIYHHLSPSVLPVLHEAGIPSVLTAHDLKIACPAYKMLNSTGVCERCKDGSVINVLRHRCVRNSLGASAIVMLESGLSRTMNTWQKYLGRVVAPSHFYRNKLIEWGWPEWQVTYVPNYVDVNAFTPSYEPGDYVLFAGRLAPEKGVATLARAAAQAGVKLRVAGTGPLEEELKAMPGADRIEWLGFCSGDALWNQIKGARALVLPSEWYENAPMSVLEAFASGKPVVGADIGGIPEMITPEIGWVFPSGNVDALAGVLTEVFARSDADIAEMGRKARVHCATHFNRTRYIEGIETVYRELGVKF</sequence>
<dbReference type="Gene3D" id="3.40.50.2000">
    <property type="entry name" value="Glycogen Phosphorylase B"/>
    <property type="match status" value="2"/>
</dbReference>
<feature type="domain" description="Glycosyltransferase subfamily 4-like N-terminal" evidence="2">
    <location>
        <begin position="20"/>
        <end position="227"/>
    </location>
</feature>